<dbReference type="Pfam" id="PF23278">
    <property type="entry name" value="Piwi_N"/>
    <property type="match status" value="1"/>
</dbReference>
<dbReference type="FunFam" id="3.30.420.10:FF:000014">
    <property type="entry name" value="Piwi-like RNA-mediated gene silencing 1"/>
    <property type="match status" value="1"/>
</dbReference>
<keyword evidence="6" id="KW-0943">RNA-mediated gene silencing</keyword>
<keyword evidence="2" id="KW-0217">Developmental protein</keyword>
<dbReference type="InterPro" id="IPR003165">
    <property type="entry name" value="Piwi"/>
</dbReference>
<dbReference type="Pfam" id="PF02171">
    <property type="entry name" value="Piwi"/>
    <property type="match status" value="1"/>
</dbReference>
<keyword evidence="3" id="KW-0963">Cytoplasm</keyword>
<evidence type="ECO:0000256" key="7">
    <source>
        <dbReference type="ARBA" id="ARBA00038291"/>
    </source>
</evidence>
<dbReference type="Gene3D" id="2.170.260.10">
    <property type="entry name" value="paz domain"/>
    <property type="match status" value="1"/>
</dbReference>
<dbReference type="InterPro" id="IPR036085">
    <property type="entry name" value="PAZ_dom_sf"/>
</dbReference>
<evidence type="ECO:0000256" key="1">
    <source>
        <dbReference type="ARBA" id="ARBA00004496"/>
    </source>
</evidence>
<feature type="domain" description="PAZ" evidence="9">
    <location>
        <begin position="349"/>
        <end position="461"/>
    </location>
</feature>
<dbReference type="SMART" id="SM00950">
    <property type="entry name" value="Piwi"/>
    <property type="match status" value="1"/>
</dbReference>
<dbReference type="GO" id="GO:0003723">
    <property type="term" value="F:RNA binding"/>
    <property type="evidence" value="ECO:0007669"/>
    <property type="project" value="UniProtKB-KW"/>
</dbReference>
<dbReference type="SUPFAM" id="SSF101690">
    <property type="entry name" value="PAZ domain"/>
    <property type="match status" value="1"/>
</dbReference>
<evidence type="ECO:0000256" key="5">
    <source>
        <dbReference type="ARBA" id="ARBA00022884"/>
    </source>
</evidence>
<dbReference type="InterPro" id="IPR036397">
    <property type="entry name" value="RNaseH_sf"/>
</dbReference>
<dbReference type="Pfam" id="PF08699">
    <property type="entry name" value="ArgoL1"/>
    <property type="match status" value="1"/>
</dbReference>
<feature type="region of interest" description="Disordered" evidence="8">
    <location>
        <begin position="1"/>
        <end position="29"/>
    </location>
</feature>
<comment type="subcellular location">
    <subcellularLocation>
        <location evidence="1">Cytoplasm</location>
    </subcellularLocation>
</comment>
<evidence type="ECO:0000256" key="3">
    <source>
        <dbReference type="ARBA" id="ARBA00022490"/>
    </source>
</evidence>
<reference evidence="11" key="1">
    <citation type="journal article" date="2021" name="Sci. Adv.">
        <title>The American lobster genome reveals insights on longevity, neural, and immune adaptations.</title>
        <authorList>
            <person name="Polinski J.M."/>
            <person name="Zimin A.V."/>
            <person name="Clark K.F."/>
            <person name="Kohn A.B."/>
            <person name="Sadowski N."/>
            <person name="Timp W."/>
            <person name="Ptitsyn A."/>
            <person name="Khanna P."/>
            <person name="Romanova D.Y."/>
            <person name="Williams P."/>
            <person name="Greenwood S.J."/>
            <person name="Moroz L.L."/>
            <person name="Walt D.R."/>
            <person name="Bodnar A.G."/>
        </authorList>
    </citation>
    <scope>NUCLEOTIDE SEQUENCE</scope>
    <source>
        <strain evidence="11">GMGI-L3</strain>
    </source>
</reference>
<evidence type="ECO:0000259" key="9">
    <source>
        <dbReference type="PROSITE" id="PS50821"/>
    </source>
</evidence>
<keyword evidence="4" id="KW-0221">Differentiation</keyword>
<proteinExistence type="inferred from homology"/>
<gene>
    <name evidence="11" type="primary">Ago3-L1</name>
    <name evidence="11" type="ORF">Hamer_G011496</name>
</gene>
<dbReference type="CDD" id="cd02845">
    <property type="entry name" value="PAZ_piwi_like"/>
    <property type="match status" value="1"/>
</dbReference>
<feature type="domain" description="Piwi" evidence="10">
    <location>
        <begin position="627"/>
        <end position="919"/>
    </location>
</feature>
<dbReference type="Gene3D" id="3.30.420.10">
    <property type="entry name" value="Ribonuclease H-like superfamily/Ribonuclease H"/>
    <property type="match status" value="1"/>
</dbReference>
<evidence type="ECO:0000259" key="10">
    <source>
        <dbReference type="PROSITE" id="PS50822"/>
    </source>
</evidence>
<dbReference type="GO" id="GO:0005737">
    <property type="term" value="C:cytoplasm"/>
    <property type="evidence" value="ECO:0007669"/>
    <property type="project" value="UniProtKB-SubCell"/>
</dbReference>
<dbReference type="InterPro" id="IPR012337">
    <property type="entry name" value="RNaseH-like_sf"/>
</dbReference>
<evidence type="ECO:0000256" key="4">
    <source>
        <dbReference type="ARBA" id="ARBA00022782"/>
    </source>
</evidence>
<accession>A0A8J5JTA9</accession>
<dbReference type="GO" id="GO:0140965">
    <property type="term" value="P:secondary piRNA processing"/>
    <property type="evidence" value="ECO:0007669"/>
    <property type="project" value="UniProtKB-ARBA"/>
</dbReference>
<evidence type="ECO:0000256" key="2">
    <source>
        <dbReference type="ARBA" id="ARBA00022473"/>
    </source>
</evidence>
<dbReference type="EMBL" id="JAHLQT010034478">
    <property type="protein sequence ID" value="KAG7158814.1"/>
    <property type="molecule type" value="Genomic_DNA"/>
</dbReference>
<evidence type="ECO:0000313" key="12">
    <source>
        <dbReference type="Proteomes" id="UP000747542"/>
    </source>
</evidence>
<dbReference type="PANTHER" id="PTHR22891">
    <property type="entry name" value="EUKARYOTIC TRANSLATION INITIATION FACTOR 2C"/>
    <property type="match status" value="1"/>
</dbReference>
<evidence type="ECO:0000313" key="11">
    <source>
        <dbReference type="EMBL" id="KAG7158814.1"/>
    </source>
</evidence>
<dbReference type="FunFam" id="2.170.260.10:FF:000003">
    <property type="entry name" value="Piwi-like RNA-mediated gene silencing 2"/>
    <property type="match status" value="1"/>
</dbReference>
<evidence type="ECO:0000256" key="8">
    <source>
        <dbReference type="SAM" id="MobiDB-lite"/>
    </source>
</evidence>
<sequence>CQLLGSSSHIRLEMNTDDSAPKSSLGRGGRGAALLRALHSLPQQPNQALAESVSPAPAVPTPCVSGGAGVQDDSSGTIYSSLGTNRGALISQLLKNKSALLPPGGDTYDKQGVRPKLDLARGRAAHLQTRLIDKPTAQVGAQSLSSVSQECRDYSSSVTEKLQQLSIQDTDDQVCRQGTTGTKLPFLSNWIRLSLKENKAVFEYEVKFVPQVDARNLRFRLLNSMRDKIGSVKSFDGSLLWLPIMLPNKNVTYTTANPLNKENVKIEIVYKKQTELDTSVHLYNVLFNRIMKILKLAKIGRNYFSPGGAVLIPQHQLEVWPGYVTAVNYQDGGLMLCVDVSHRVLRTQTCYDMMSELCQIQKANSKILIVKQFIGCIVLTRYNNKIYRIDDILFDQNPTSTFTNSEGEEITYVDYYYSAYGIKIKDHRQPLLLHRVKKKELKDKDTTKILCLIPELCFMTGLTDEMRSDFRVMKDIAMHTRITPTVRYGCLRTFIKNVNDNAEACKVLSDWGLTLEDNVIPLEGRLIPPEAIYFKNKEVEGTLTADWAQEAGRANTLVPVDLKPHCWLILFTQKIQQNASKFVGMLKQVTRIMGIHVGDPQMVCLPDDKTESYVNSLKIFYHDELQLAVIIFPSRREDRYSAVKRLACVDLALPTQCINSRTISQDSILRSVTQKIALQINCKLGGELWMLKIPMTGLMVCGIDVYNDPARRVASAVGFVSSINQTLTRWYSRISFQHPGEEVVHGLKTCLLEALRHYFKLYHVLPRTIIIYRDGVSDGQLKLVEDHEVPQLATVFHHFDSYEPKLAFIVVQKRINTRIFASMSSKRLDNPPPGCIIDHTISRCHWYDFLLVSQQIRQGTVCPTHYIVVHDGTKLKADNMQRLAYKLTYLYYNWPGTIRVPAPCQYAHKLAYLIGQNVRKSPAVELCDKLFFL</sequence>
<keyword evidence="12" id="KW-1185">Reference proteome</keyword>
<evidence type="ECO:0000256" key="6">
    <source>
        <dbReference type="ARBA" id="ARBA00023158"/>
    </source>
</evidence>
<dbReference type="AlphaFoldDB" id="A0A8J5JTA9"/>
<dbReference type="Gene3D" id="3.40.50.2300">
    <property type="match status" value="1"/>
</dbReference>
<organism evidence="11 12">
    <name type="scientific">Homarus americanus</name>
    <name type="common">American lobster</name>
    <dbReference type="NCBI Taxonomy" id="6706"/>
    <lineage>
        <taxon>Eukaryota</taxon>
        <taxon>Metazoa</taxon>
        <taxon>Ecdysozoa</taxon>
        <taxon>Arthropoda</taxon>
        <taxon>Crustacea</taxon>
        <taxon>Multicrustacea</taxon>
        <taxon>Malacostraca</taxon>
        <taxon>Eumalacostraca</taxon>
        <taxon>Eucarida</taxon>
        <taxon>Decapoda</taxon>
        <taxon>Pleocyemata</taxon>
        <taxon>Astacidea</taxon>
        <taxon>Nephropoidea</taxon>
        <taxon>Nephropidae</taxon>
        <taxon>Homarus</taxon>
    </lineage>
</organism>
<comment type="similarity">
    <text evidence="7">Belongs to the argonaute family. Piwi subfamily.</text>
</comment>
<dbReference type="PROSITE" id="PS50821">
    <property type="entry name" value="PAZ"/>
    <property type="match status" value="1"/>
</dbReference>
<dbReference type="PROSITE" id="PS50822">
    <property type="entry name" value="PIWI"/>
    <property type="match status" value="1"/>
</dbReference>
<dbReference type="InterPro" id="IPR003100">
    <property type="entry name" value="PAZ_dom"/>
</dbReference>
<keyword evidence="5" id="KW-0694">RNA-binding</keyword>
<dbReference type="CDD" id="cd04658">
    <property type="entry name" value="Piwi_piwi-like_Euk"/>
    <property type="match status" value="1"/>
</dbReference>
<dbReference type="SUPFAM" id="SSF53098">
    <property type="entry name" value="Ribonuclease H-like"/>
    <property type="match status" value="1"/>
</dbReference>
<protein>
    <submittedName>
        <fullName evidence="11">Argonaute 3-like 1</fullName>
    </submittedName>
</protein>
<feature type="non-terminal residue" evidence="11">
    <location>
        <position position="1"/>
    </location>
</feature>
<dbReference type="InterPro" id="IPR014811">
    <property type="entry name" value="ArgoL1"/>
</dbReference>
<name>A0A8J5JTA9_HOMAM</name>
<dbReference type="Proteomes" id="UP000747542">
    <property type="component" value="Unassembled WGS sequence"/>
</dbReference>
<dbReference type="SMART" id="SM00949">
    <property type="entry name" value="PAZ"/>
    <property type="match status" value="1"/>
</dbReference>
<dbReference type="GO" id="GO:0030154">
    <property type="term" value="P:cell differentiation"/>
    <property type="evidence" value="ECO:0007669"/>
    <property type="project" value="UniProtKB-KW"/>
</dbReference>
<comment type="caution">
    <text evidence="11">The sequence shown here is derived from an EMBL/GenBank/DDBJ whole genome shotgun (WGS) entry which is preliminary data.</text>
</comment>
<dbReference type="Pfam" id="PF02170">
    <property type="entry name" value="PAZ"/>
    <property type="match status" value="1"/>
</dbReference>